<evidence type="ECO:0000313" key="2">
    <source>
        <dbReference type="EMBL" id="ETK02199.1"/>
    </source>
</evidence>
<dbReference type="SUPFAM" id="SSF53850">
    <property type="entry name" value="Periplasmic binding protein-like II"/>
    <property type="match status" value="1"/>
</dbReference>
<dbReference type="Proteomes" id="UP000018837">
    <property type="component" value="Unassembled WGS sequence"/>
</dbReference>
<protein>
    <recommendedName>
        <fullName evidence="4">Phosphate ABC transporter substrate-binding protein</fullName>
    </recommendedName>
</protein>
<keyword evidence="1" id="KW-0732">Signal</keyword>
<feature type="chain" id="PRO_5004813411" description="Phosphate ABC transporter substrate-binding protein" evidence="1">
    <location>
        <begin position="26"/>
        <end position="309"/>
    </location>
</feature>
<name>W2C4R8_9BACT</name>
<accession>W2C4R8</accession>
<organism evidence="2 3">
    <name type="scientific">Tannerella sp. oral taxon BU063 isolate Cell 2</name>
    <dbReference type="NCBI Taxonomy" id="1411148"/>
    <lineage>
        <taxon>Bacteria</taxon>
        <taxon>Pseudomonadati</taxon>
        <taxon>Bacteroidota</taxon>
        <taxon>Bacteroidia</taxon>
        <taxon>Bacteroidales</taxon>
        <taxon>Tannerellaceae</taxon>
        <taxon>Tannerella</taxon>
    </lineage>
</organism>
<gene>
    <name evidence="2" type="ORF">N425_05620</name>
</gene>
<evidence type="ECO:0000313" key="3">
    <source>
        <dbReference type="Proteomes" id="UP000018837"/>
    </source>
</evidence>
<dbReference type="AlphaFoldDB" id="W2C4R8"/>
<sequence>MKARFTLKQLLVATLLIAASTSLRASDTPSEVITVSTAKACSGLVETWIKKYTEQHPEVQIRVVNDGKGEADLTLTQASTEADKEAEGNVAYVGRYALLPVTTTGNPLYEQINRRRFDKKELKRLFFQNDVVQEVEEGKKKDALRDGLTVYSAMGRTSGAQVFASHFGYRPSQIRGKRIAGDDIHLLTAIGKDRTGITFNTTAYLFDLQSRKLKPELSVLPLNLKKDQEQILRSGNLDETLRLLEDAEIDLIPLQTIGFVYRDKAPVRDFLQWVVSEGQQYNHASGFLTIDKKTEQKEQKRLSRLLSDR</sequence>
<proteinExistence type="predicted"/>
<reference evidence="2 3" key="1">
    <citation type="submission" date="2013-11" db="EMBL/GenBank/DDBJ databases">
        <title>Single cell genomics of uncultured Tannerella BU063 (oral taxon 286).</title>
        <authorList>
            <person name="Beall C.J."/>
            <person name="Campbell A.G."/>
            <person name="Griffen A.L."/>
            <person name="Podar M."/>
            <person name="Leys E.J."/>
        </authorList>
    </citation>
    <scope>NUCLEOTIDE SEQUENCE [LARGE SCALE GENOMIC DNA]</scope>
    <source>
        <strain evidence="2">Cell 2</strain>
    </source>
</reference>
<feature type="signal peptide" evidence="1">
    <location>
        <begin position="1"/>
        <end position="25"/>
    </location>
</feature>
<evidence type="ECO:0008006" key="4">
    <source>
        <dbReference type="Google" id="ProtNLM"/>
    </source>
</evidence>
<dbReference type="PATRIC" id="fig|1411148.3.peg.817"/>
<comment type="caution">
    <text evidence="2">The sequence shown here is derived from an EMBL/GenBank/DDBJ whole genome shotgun (WGS) entry which is preliminary data.</text>
</comment>
<evidence type="ECO:0000256" key="1">
    <source>
        <dbReference type="SAM" id="SignalP"/>
    </source>
</evidence>
<dbReference type="EMBL" id="AYUF01000390">
    <property type="protein sequence ID" value="ETK02199.1"/>
    <property type="molecule type" value="Genomic_DNA"/>
</dbReference>